<dbReference type="SMART" id="SM00829">
    <property type="entry name" value="PKS_ER"/>
    <property type="match status" value="1"/>
</dbReference>
<dbReference type="InterPro" id="IPR013154">
    <property type="entry name" value="ADH-like_N"/>
</dbReference>
<reference evidence="4 5" key="1">
    <citation type="submission" date="2022-11" db="EMBL/GenBank/DDBJ databases">
        <title>The characterization of three novel Bacteroidetes species and genomic analysis of their roles in tidal elemental geochemical cycles.</title>
        <authorList>
            <person name="Ma K.-J."/>
        </authorList>
    </citation>
    <scope>NUCLEOTIDE SEQUENCE [LARGE SCALE GENOMIC DNA]</scope>
    <source>
        <strain evidence="4 5">M82</strain>
    </source>
</reference>
<dbReference type="EMBL" id="JAPFQO010000001">
    <property type="protein sequence ID" value="MCX2738556.1"/>
    <property type="molecule type" value="Genomic_DNA"/>
</dbReference>
<dbReference type="SUPFAM" id="SSF51735">
    <property type="entry name" value="NAD(P)-binding Rossmann-fold domains"/>
    <property type="match status" value="1"/>
</dbReference>
<evidence type="ECO:0000313" key="5">
    <source>
        <dbReference type="Proteomes" id="UP001207228"/>
    </source>
</evidence>
<gene>
    <name evidence="4" type="ORF">OO017_01240</name>
</gene>
<keyword evidence="5" id="KW-1185">Reference proteome</keyword>
<dbReference type="Proteomes" id="UP001207228">
    <property type="component" value="Unassembled WGS sequence"/>
</dbReference>
<dbReference type="InterPro" id="IPR013149">
    <property type="entry name" value="ADH-like_C"/>
</dbReference>
<name>A0ABT3RAL4_9BACT</name>
<dbReference type="Gene3D" id="3.40.50.720">
    <property type="entry name" value="NAD(P)-binding Rossmann-like Domain"/>
    <property type="match status" value="1"/>
</dbReference>
<dbReference type="Pfam" id="PF08240">
    <property type="entry name" value="ADH_N"/>
    <property type="match status" value="1"/>
</dbReference>
<keyword evidence="2" id="KW-0560">Oxidoreductase</keyword>
<dbReference type="InterPro" id="IPR036291">
    <property type="entry name" value="NAD(P)-bd_dom_sf"/>
</dbReference>
<keyword evidence="1" id="KW-0521">NADP</keyword>
<comment type="caution">
    <text evidence="4">The sequence shown here is derived from an EMBL/GenBank/DDBJ whole genome shotgun (WGS) entry which is preliminary data.</text>
</comment>
<protein>
    <submittedName>
        <fullName evidence="4">NAD(P)H-quinone oxidoreductase</fullName>
    </submittedName>
</protein>
<dbReference type="InterPro" id="IPR014189">
    <property type="entry name" value="Quinone_OxRdtase_PIG3"/>
</dbReference>
<evidence type="ECO:0000256" key="1">
    <source>
        <dbReference type="ARBA" id="ARBA00022857"/>
    </source>
</evidence>
<dbReference type="RefSeq" id="WP_266050614.1">
    <property type="nucleotide sequence ID" value="NZ_JAPFQO010000001.1"/>
</dbReference>
<feature type="domain" description="Enoyl reductase (ER)" evidence="3">
    <location>
        <begin position="10"/>
        <end position="323"/>
    </location>
</feature>
<proteinExistence type="predicted"/>
<evidence type="ECO:0000259" key="3">
    <source>
        <dbReference type="SMART" id="SM00829"/>
    </source>
</evidence>
<evidence type="ECO:0000313" key="4">
    <source>
        <dbReference type="EMBL" id="MCX2738556.1"/>
    </source>
</evidence>
<organism evidence="4 5">
    <name type="scientific">Pontibacter anaerobius</name>
    <dbReference type="NCBI Taxonomy" id="2993940"/>
    <lineage>
        <taxon>Bacteria</taxon>
        <taxon>Pseudomonadati</taxon>
        <taxon>Bacteroidota</taxon>
        <taxon>Cytophagia</taxon>
        <taxon>Cytophagales</taxon>
        <taxon>Hymenobacteraceae</taxon>
        <taxon>Pontibacter</taxon>
    </lineage>
</organism>
<dbReference type="Pfam" id="PF00107">
    <property type="entry name" value="ADH_zinc_N"/>
    <property type="match status" value="1"/>
</dbReference>
<evidence type="ECO:0000256" key="2">
    <source>
        <dbReference type="ARBA" id="ARBA00023002"/>
    </source>
</evidence>
<dbReference type="Gene3D" id="3.90.180.10">
    <property type="entry name" value="Medium-chain alcohol dehydrogenases, catalytic domain"/>
    <property type="match status" value="1"/>
</dbReference>
<dbReference type="SUPFAM" id="SSF50129">
    <property type="entry name" value="GroES-like"/>
    <property type="match status" value="1"/>
</dbReference>
<dbReference type="PANTHER" id="PTHR48106">
    <property type="entry name" value="QUINONE OXIDOREDUCTASE PIG3-RELATED"/>
    <property type="match status" value="1"/>
</dbReference>
<dbReference type="CDD" id="cd05276">
    <property type="entry name" value="p53_inducible_oxidoreductase"/>
    <property type="match status" value="1"/>
</dbReference>
<dbReference type="PANTHER" id="PTHR48106:SF18">
    <property type="entry name" value="QUINONE OXIDOREDUCTASE PIG3"/>
    <property type="match status" value="1"/>
</dbReference>
<dbReference type="NCBIfam" id="TIGR02824">
    <property type="entry name" value="quinone_pig3"/>
    <property type="match status" value="1"/>
</dbReference>
<dbReference type="InterPro" id="IPR011032">
    <property type="entry name" value="GroES-like_sf"/>
</dbReference>
<dbReference type="InterPro" id="IPR020843">
    <property type="entry name" value="ER"/>
</dbReference>
<accession>A0ABT3RAL4</accession>
<sequence length="326" mass="35475">MKAILVKQPGGPEQLILGEYEQPLPAPTELLVKVHATALNRADTLQRQGKYPPPKGASPILGLEIAGEVVEAGINCTRYKKGDKVFGLLPGGGYAAYAVIEEAMAMPVPENLSMEEAAAIPEVFLTAWQALVWLGKLQAGERALIHAGASGVGTAAIQLARALKAEVLVTASEWKLHACKELGANKAINYKEVPFEDEVLAYTNNEGVDVIVDFIAGPYFNQNLECLRTDGRLVILASLGGGKVDGVDLRKILTKRLQVIGSTLRSRSKDYQLKLTEDMSRFALPLFKEGKLKPVVDSVYSWEEAAEAHRYMEQNKNIGKIVLRVN</sequence>